<evidence type="ECO:0000256" key="1">
    <source>
        <dbReference type="SAM" id="MobiDB-lite"/>
    </source>
</evidence>
<dbReference type="AlphaFoldDB" id="A0A9X7VWU9"/>
<evidence type="ECO:0008006" key="5">
    <source>
        <dbReference type="Google" id="ProtNLM"/>
    </source>
</evidence>
<dbReference type="RefSeq" id="WP_206655897.1">
    <property type="nucleotide sequence ID" value="NZ_CP071182.1"/>
</dbReference>
<dbReference type="KEGG" id="afx:JZ786_18995"/>
<keyword evidence="2" id="KW-0472">Membrane</keyword>
<proteinExistence type="predicted"/>
<accession>A0A9X7VWU9</accession>
<organism evidence="3 4">
    <name type="scientific">Alicyclobacillus mengziensis</name>
    <dbReference type="NCBI Taxonomy" id="2931921"/>
    <lineage>
        <taxon>Bacteria</taxon>
        <taxon>Bacillati</taxon>
        <taxon>Bacillota</taxon>
        <taxon>Bacilli</taxon>
        <taxon>Bacillales</taxon>
        <taxon>Alicyclobacillaceae</taxon>
        <taxon>Alicyclobacillus</taxon>
    </lineage>
</organism>
<evidence type="ECO:0000313" key="3">
    <source>
        <dbReference type="EMBL" id="QSO46528.1"/>
    </source>
</evidence>
<protein>
    <recommendedName>
        <fullName evidence="5">Thiosulfate dehydrogenase [quinone] large subunit</fullName>
    </recommendedName>
</protein>
<name>A0A9X7VWU9_9BACL</name>
<feature type="transmembrane region" description="Helical" evidence="2">
    <location>
        <begin position="141"/>
        <end position="162"/>
    </location>
</feature>
<feature type="region of interest" description="Disordered" evidence="1">
    <location>
        <begin position="185"/>
        <end position="205"/>
    </location>
</feature>
<feature type="transmembrane region" description="Helical" evidence="2">
    <location>
        <begin position="111"/>
        <end position="135"/>
    </location>
</feature>
<reference evidence="3 4" key="1">
    <citation type="submission" date="2021-02" db="EMBL/GenBank/DDBJ databases">
        <title>Alicyclobacillus curvatus sp. nov. and Alicyclobacillus mengziensis sp. nov., two acidophilic bacteria isolated from acid mine drainage.</title>
        <authorList>
            <person name="Huang Y."/>
        </authorList>
    </citation>
    <scope>NUCLEOTIDE SEQUENCE [LARGE SCALE GENOMIC DNA]</scope>
    <source>
        <strain evidence="3 4">S30H14</strain>
    </source>
</reference>
<gene>
    <name evidence="3" type="ORF">JZ786_18995</name>
</gene>
<evidence type="ECO:0000313" key="4">
    <source>
        <dbReference type="Proteomes" id="UP000663505"/>
    </source>
</evidence>
<dbReference type="Proteomes" id="UP000663505">
    <property type="component" value="Chromosome"/>
</dbReference>
<dbReference type="EMBL" id="CP071182">
    <property type="protein sequence ID" value="QSO46528.1"/>
    <property type="molecule type" value="Genomic_DNA"/>
</dbReference>
<keyword evidence="2" id="KW-0812">Transmembrane</keyword>
<feature type="transmembrane region" description="Helical" evidence="2">
    <location>
        <begin position="81"/>
        <end position="104"/>
    </location>
</feature>
<sequence>MGYFNTVGSELRKSWWNALVVVVFTICRLLFGWDWFKAGWEKVTTEHWLSNGKFNSGGLIQGMVKNIQHSHGTDPLHLNNLLVWFANHIFLNMGGLVDFLVVAFEMLIGIFVFFGFGFVWAMLVAIFLNLQYIAAGSANNFGYLVTDIVWIKFPSYASLIGFDGYIRYRRGQNLVGPAGPASRKLFSDSDEGGTVRPGGRGAVKA</sequence>
<feature type="compositionally biased region" description="Gly residues" evidence="1">
    <location>
        <begin position="195"/>
        <end position="205"/>
    </location>
</feature>
<feature type="transmembrane region" description="Helical" evidence="2">
    <location>
        <begin position="15"/>
        <end position="33"/>
    </location>
</feature>
<keyword evidence="2" id="KW-1133">Transmembrane helix</keyword>
<keyword evidence="4" id="KW-1185">Reference proteome</keyword>
<evidence type="ECO:0000256" key="2">
    <source>
        <dbReference type="SAM" id="Phobius"/>
    </source>
</evidence>